<name>A0A1W0A7S6_9STRA</name>
<accession>A0A1W0A7S6</accession>
<dbReference type="SUPFAM" id="SSF56059">
    <property type="entry name" value="Glutathione synthetase ATP-binding domain-like"/>
    <property type="match status" value="1"/>
</dbReference>
<dbReference type="EMBL" id="JNBS01000360">
    <property type="protein sequence ID" value="OQS06285.1"/>
    <property type="molecule type" value="Genomic_DNA"/>
</dbReference>
<dbReference type="AlphaFoldDB" id="A0A1W0A7S6"/>
<dbReference type="STRING" id="74557.A0A1W0A7S6"/>
<reference evidence="4 5" key="1">
    <citation type="journal article" date="2014" name="Genome Biol. Evol.">
        <title>The secreted proteins of Achlya hypogyna and Thraustotheca clavata identify the ancestral oomycete secretome and reveal gene acquisitions by horizontal gene transfer.</title>
        <authorList>
            <person name="Misner I."/>
            <person name="Blouin N."/>
            <person name="Leonard G."/>
            <person name="Richards T.A."/>
            <person name="Lane C.E."/>
        </authorList>
    </citation>
    <scope>NUCLEOTIDE SEQUENCE [LARGE SCALE GENOMIC DNA]</scope>
    <source>
        <strain evidence="4 5">ATCC 34112</strain>
    </source>
</reference>
<evidence type="ECO:0000256" key="3">
    <source>
        <dbReference type="ARBA" id="ARBA00022840"/>
    </source>
</evidence>
<dbReference type="Proteomes" id="UP000243217">
    <property type="component" value="Unassembled WGS sequence"/>
</dbReference>
<dbReference type="Pfam" id="PF03133">
    <property type="entry name" value="TTL"/>
    <property type="match status" value="1"/>
</dbReference>
<dbReference type="GO" id="GO:0070740">
    <property type="term" value="F:tubulin-glutamic acid ligase activity"/>
    <property type="evidence" value="ECO:0007669"/>
    <property type="project" value="TreeGrafter"/>
</dbReference>
<gene>
    <name evidence="4" type="ORF">THRCLA_01663</name>
</gene>
<evidence type="ECO:0008006" key="6">
    <source>
        <dbReference type="Google" id="ProtNLM"/>
    </source>
</evidence>
<comment type="caution">
    <text evidence="4">The sequence shown here is derived from an EMBL/GenBank/DDBJ whole genome shotgun (WGS) entry which is preliminary data.</text>
</comment>
<keyword evidence="5" id="KW-1185">Reference proteome</keyword>
<dbReference type="InterPro" id="IPR004344">
    <property type="entry name" value="TTL/TTLL_fam"/>
</dbReference>
<evidence type="ECO:0000313" key="5">
    <source>
        <dbReference type="Proteomes" id="UP000243217"/>
    </source>
</evidence>
<evidence type="ECO:0000256" key="2">
    <source>
        <dbReference type="ARBA" id="ARBA00022741"/>
    </source>
</evidence>
<dbReference type="GO" id="GO:0036064">
    <property type="term" value="C:ciliary basal body"/>
    <property type="evidence" value="ECO:0007669"/>
    <property type="project" value="TreeGrafter"/>
</dbReference>
<sequence>MLKNEVGTKWREIRWNDVFQQKIIADKYFMRSGLIRKDLLVLYAAQWMPETHVVSNYQQLAEITEVSKHKYWVLKLCDSSNAYGIHFFCQNDTVQMQQCFDDKQKRVLQQYITPWLTIDQRKFHLRALVLAVGHLDVYVFHDIRVLIATKMYSDTDMDDPFVHITNQSTNKEHGDYNEAEQNVPLSMLNMHGLNVKSVTDQIHCITRGIFLKITASKNRRHFFSLPNCYELFGFDFMIDGLGQVKVLEVNPDPSLHMYHGQAILPFDVSKAVPSDTFKHIFSLDAVEAFSTMRTRSNQSSGKDD</sequence>
<keyword evidence="3" id="KW-0067">ATP-binding</keyword>
<keyword evidence="1" id="KW-0436">Ligase</keyword>
<dbReference type="OrthoDB" id="202825at2759"/>
<dbReference type="Gene3D" id="3.30.470.20">
    <property type="entry name" value="ATP-grasp fold, B domain"/>
    <property type="match status" value="1"/>
</dbReference>
<dbReference type="PROSITE" id="PS51221">
    <property type="entry name" value="TTL"/>
    <property type="match status" value="1"/>
</dbReference>
<dbReference type="GO" id="GO:0000226">
    <property type="term" value="P:microtubule cytoskeleton organization"/>
    <property type="evidence" value="ECO:0007669"/>
    <property type="project" value="TreeGrafter"/>
</dbReference>
<evidence type="ECO:0000256" key="1">
    <source>
        <dbReference type="ARBA" id="ARBA00022598"/>
    </source>
</evidence>
<organism evidence="4 5">
    <name type="scientific">Thraustotheca clavata</name>
    <dbReference type="NCBI Taxonomy" id="74557"/>
    <lineage>
        <taxon>Eukaryota</taxon>
        <taxon>Sar</taxon>
        <taxon>Stramenopiles</taxon>
        <taxon>Oomycota</taxon>
        <taxon>Saprolegniomycetes</taxon>
        <taxon>Saprolegniales</taxon>
        <taxon>Achlyaceae</taxon>
        <taxon>Thraustotheca</taxon>
    </lineage>
</organism>
<proteinExistence type="predicted"/>
<dbReference type="GO" id="GO:0005524">
    <property type="term" value="F:ATP binding"/>
    <property type="evidence" value="ECO:0007669"/>
    <property type="project" value="UniProtKB-KW"/>
</dbReference>
<evidence type="ECO:0000313" key="4">
    <source>
        <dbReference type="EMBL" id="OQS06285.1"/>
    </source>
</evidence>
<protein>
    <recommendedName>
        <fullName evidence="6">Tubulin-tyrosine ligase family</fullName>
    </recommendedName>
</protein>
<keyword evidence="2" id="KW-0547">Nucleotide-binding</keyword>
<dbReference type="PANTHER" id="PTHR12241">
    <property type="entry name" value="TUBULIN POLYGLUTAMYLASE"/>
    <property type="match status" value="1"/>
</dbReference>
<dbReference type="GO" id="GO:0015631">
    <property type="term" value="F:tubulin binding"/>
    <property type="evidence" value="ECO:0007669"/>
    <property type="project" value="TreeGrafter"/>
</dbReference>